<sequence length="238" mass="26141">MYEERYDNHFRRLQASRDAFASFADYTLEALRPTAVAKLLRDERPALQAALDAFRGGLTERATGSGQRQSGTQTEDQAFDALKKLVQATDKKLLQPRFYDQPAEQALFYPEKLSGLTQAPKAQRLTRFTAYVERLETHPEATLQAAGQQARALLTAYTAATASKNQGAKAVKDTFSALGPDAQALADALWAVYCAALYVHRQEPGLARAYFAYDRLPNRSPAQQRARKAAASAVPAAG</sequence>
<dbReference type="RefSeq" id="WP_345220950.1">
    <property type="nucleotide sequence ID" value="NZ_BAABHA010000001.1"/>
</dbReference>
<organism evidence="1 2">
    <name type="scientific">Hymenobacter koreensis</name>
    <dbReference type="NCBI Taxonomy" id="1084523"/>
    <lineage>
        <taxon>Bacteria</taxon>
        <taxon>Pseudomonadati</taxon>
        <taxon>Bacteroidota</taxon>
        <taxon>Cytophagia</taxon>
        <taxon>Cytophagales</taxon>
        <taxon>Hymenobacteraceae</taxon>
        <taxon>Hymenobacter</taxon>
    </lineage>
</organism>
<name>A0ABP8IUA5_9BACT</name>
<gene>
    <name evidence="1" type="ORF">GCM10023186_04380</name>
</gene>
<accession>A0ABP8IUA5</accession>
<dbReference type="EMBL" id="BAABHA010000001">
    <property type="protein sequence ID" value="GAA4373605.1"/>
    <property type="molecule type" value="Genomic_DNA"/>
</dbReference>
<evidence type="ECO:0000313" key="1">
    <source>
        <dbReference type="EMBL" id="GAA4373605.1"/>
    </source>
</evidence>
<evidence type="ECO:0000313" key="2">
    <source>
        <dbReference type="Proteomes" id="UP001500454"/>
    </source>
</evidence>
<protein>
    <submittedName>
        <fullName evidence="1">Uncharacterized protein</fullName>
    </submittedName>
</protein>
<dbReference type="Proteomes" id="UP001500454">
    <property type="component" value="Unassembled WGS sequence"/>
</dbReference>
<proteinExistence type="predicted"/>
<keyword evidence="2" id="KW-1185">Reference proteome</keyword>
<reference evidence="2" key="1">
    <citation type="journal article" date="2019" name="Int. J. Syst. Evol. Microbiol.">
        <title>The Global Catalogue of Microorganisms (GCM) 10K type strain sequencing project: providing services to taxonomists for standard genome sequencing and annotation.</title>
        <authorList>
            <consortium name="The Broad Institute Genomics Platform"/>
            <consortium name="The Broad Institute Genome Sequencing Center for Infectious Disease"/>
            <person name="Wu L."/>
            <person name="Ma J."/>
        </authorList>
    </citation>
    <scope>NUCLEOTIDE SEQUENCE [LARGE SCALE GENOMIC DNA]</scope>
    <source>
        <strain evidence="2">JCM 17924</strain>
    </source>
</reference>
<comment type="caution">
    <text evidence="1">The sequence shown here is derived from an EMBL/GenBank/DDBJ whole genome shotgun (WGS) entry which is preliminary data.</text>
</comment>